<dbReference type="EMBL" id="MDYQ01000464">
    <property type="protein sequence ID" value="PRP74377.1"/>
    <property type="molecule type" value="Genomic_DNA"/>
</dbReference>
<keyword evidence="3" id="KW-1185">Reference proteome</keyword>
<gene>
    <name evidence="2" type="ORF">PROFUN_10275</name>
</gene>
<name>A0A2P6MRQ0_9EUKA</name>
<comment type="caution">
    <text evidence="2">The sequence shown here is derived from an EMBL/GenBank/DDBJ whole genome shotgun (WGS) entry which is preliminary data.</text>
</comment>
<proteinExistence type="predicted"/>
<dbReference type="Proteomes" id="UP000241769">
    <property type="component" value="Unassembled WGS sequence"/>
</dbReference>
<feature type="compositionally biased region" description="Basic residues" evidence="1">
    <location>
        <begin position="177"/>
        <end position="193"/>
    </location>
</feature>
<accession>A0A2P6MRQ0</accession>
<dbReference type="InParanoid" id="A0A2P6MRQ0"/>
<dbReference type="AlphaFoldDB" id="A0A2P6MRQ0"/>
<reference evidence="2 3" key="1">
    <citation type="journal article" date="2018" name="Genome Biol. Evol.">
        <title>Multiple Roots of Fruiting Body Formation in Amoebozoa.</title>
        <authorList>
            <person name="Hillmann F."/>
            <person name="Forbes G."/>
            <person name="Novohradska S."/>
            <person name="Ferling I."/>
            <person name="Riege K."/>
            <person name="Groth M."/>
            <person name="Westermann M."/>
            <person name="Marz M."/>
            <person name="Spaller T."/>
            <person name="Winckler T."/>
            <person name="Schaap P."/>
            <person name="Glockner G."/>
        </authorList>
    </citation>
    <scope>NUCLEOTIDE SEQUENCE [LARGE SCALE GENOMIC DNA]</scope>
    <source>
        <strain evidence="2 3">Jena</strain>
    </source>
</reference>
<feature type="region of interest" description="Disordered" evidence="1">
    <location>
        <begin position="170"/>
        <end position="193"/>
    </location>
</feature>
<sequence>MTLESNYKIQLYLQSESPFTCNAAGSNPIGTETSTVDVYNNTRVQVAYYNSAGLSRLVDAGYLPSGYVHVQPLDTENRMVEFWLSCVCVDDYASSASPTKLTLELPAATSSSASDIYTAPPTQSRPSTAAVMSVGTLVIVCLTLRDAACQLSPAKHQLLVASAEDTAGVQSRDRPLAVKHHQRAHKRRKVSTQ</sequence>
<organism evidence="2 3">
    <name type="scientific">Planoprotostelium fungivorum</name>
    <dbReference type="NCBI Taxonomy" id="1890364"/>
    <lineage>
        <taxon>Eukaryota</taxon>
        <taxon>Amoebozoa</taxon>
        <taxon>Evosea</taxon>
        <taxon>Variosea</taxon>
        <taxon>Cavosteliida</taxon>
        <taxon>Cavosteliaceae</taxon>
        <taxon>Planoprotostelium</taxon>
    </lineage>
</organism>
<evidence type="ECO:0000313" key="2">
    <source>
        <dbReference type="EMBL" id="PRP74377.1"/>
    </source>
</evidence>
<evidence type="ECO:0000256" key="1">
    <source>
        <dbReference type="SAM" id="MobiDB-lite"/>
    </source>
</evidence>
<evidence type="ECO:0000313" key="3">
    <source>
        <dbReference type="Proteomes" id="UP000241769"/>
    </source>
</evidence>
<protein>
    <submittedName>
        <fullName evidence="2">Uncharacterized protein</fullName>
    </submittedName>
</protein>